<evidence type="ECO:0000259" key="7">
    <source>
        <dbReference type="PROSITE" id="PS51457"/>
    </source>
</evidence>
<feature type="region of interest" description="Disordered" evidence="5">
    <location>
        <begin position="133"/>
        <end position="205"/>
    </location>
</feature>
<feature type="compositionally biased region" description="Basic and acidic residues" evidence="5">
    <location>
        <begin position="194"/>
        <end position="205"/>
    </location>
</feature>
<evidence type="ECO:0000256" key="4">
    <source>
        <dbReference type="ARBA" id="ARBA00023242"/>
    </source>
</evidence>
<evidence type="ECO:0000256" key="3">
    <source>
        <dbReference type="ARBA" id="ARBA00022843"/>
    </source>
</evidence>
<evidence type="ECO:0000256" key="1">
    <source>
        <dbReference type="ARBA" id="ARBA00004123"/>
    </source>
</evidence>
<dbReference type="SMART" id="SM01025">
    <property type="entry name" value="BEN"/>
    <property type="match status" value="1"/>
</dbReference>
<keyword evidence="4" id="KW-0539">Nucleus</keyword>
<dbReference type="Pfam" id="PF00651">
    <property type="entry name" value="BTB"/>
    <property type="match status" value="1"/>
</dbReference>
<proteinExistence type="predicted"/>
<dbReference type="EMBL" id="JAPTSV010000001">
    <property type="protein sequence ID" value="KAJ1531885.1"/>
    <property type="molecule type" value="Genomic_DNA"/>
</dbReference>
<keyword evidence="9" id="KW-1185">Reference proteome</keyword>
<dbReference type="SMART" id="SM00225">
    <property type="entry name" value="BTB"/>
    <property type="match status" value="1"/>
</dbReference>
<protein>
    <submittedName>
        <fullName evidence="8">Uncharacterized protein</fullName>
    </submittedName>
</protein>
<dbReference type="PROSITE" id="PS51457">
    <property type="entry name" value="BEN"/>
    <property type="match status" value="1"/>
</dbReference>
<evidence type="ECO:0000256" key="2">
    <source>
        <dbReference type="ARBA" id="ARBA00022499"/>
    </source>
</evidence>
<keyword evidence="2" id="KW-1017">Isopeptide bond</keyword>
<dbReference type="CDD" id="cd18315">
    <property type="entry name" value="BTB_POZ_BAB-like"/>
    <property type="match status" value="1"/>
</dbReference>
<feature type="compositionally biased region" description="Basic and acidic residues" evidence="5">
    <location>
        <begin position="133"/>
        <end position="147"/>
    </location>
</feature>
<accession>A0AAV7Y4S8</accession>
<gene>
    <name evidence="8" type="ORF">ONE63_000533</name>
</gene>
<comment type="subcellular location">
    <subcellularLocation>
        <location evidence="1">Nucleus</location>
    </subcellularLocation>
</comment>
<sequence length="494" mass="54434">MLATRCGDSDVELTMAPDPQFCLRWNNFQTNITSQFETLRQDEDFVDVTLSCEGKSVKAHKVVLSACSPYFKELFKNNPCKHPIIILKDVEWCHLCALVEFMYAGVVNVAQTELPTFLRTAESLHILGLTDAPRLHKDGKPMKDSSKKSTTAITTSGTPTSATPNNTDRGEEDDGDVPSGSPPSSPPPAKRPKHNEIDSSEGHNSVDGHVIEQIDDSGDPVSSVLLQRSGLEITPTQQQSDLDQAYNDDLADMLEPKTELPDYSSDGENRGDGNAYLDQTNYAGMSDMMAGPSTQGASDGTGGETDQGYFQTLFQGARFQEVESSLVWAPPTRRRRHYSNELADGPKVTLGPGVEVSAHQLEALKWSDYRKLTRGLAGLVFTPLELATRSVTGQRWSRANTYGPDAANRKVKPALDNAKVNAILYHVKSHFPDVEVSRIKQVLAYKCQESSVALKMKAGIFQNIRHHPDMQNQTMGSQSQMTQAHQMQHGMQNH</sequence>
<name>A0AAV7Y4S8_9NEOP</name>
<dbReference type="PANTHER" id="PTHR23110">
    <property type="entry name" value="BTB DOMAIN TRANSCRIPTION FACTOR"/>
    <property type="match status" value="1"/>
</dbReference>
<dbReference type="AlphaFoldDB" id="A0AAV7Y4S8"/>
<feature type="compositionally biased region" description="Pro residues" evidence="5">
    <location>
        <begin position="180"/>
        <end position="189"/>
    </location>
</feature>
<dbReference type="SUPFAM" id="SSF54695">
    <property type="entry name" value="POZ domain"/>
    <property type="match status" value="1"/>
</dbReference>
<reference evidence="8" key="1">
    <citation type="submission" date="2022-12" db="EMBL/GenBank/DDBJ databases">
        <title>Chromosome-level genome assembly of the bean flower thrips Megalurothrips usitatus.</title>
        <authorList>
            <person name="Ma L."/>
            <person name="Liu Q."/>
            <person name="Li H."/>
            <person name="Cai W."/>
        </authorList>
    </citation>
    <scope>NUCLEOTIDE SEQUENCE</scope>
    <source>
        <strain evidence="8">Cailab_2022a</strain>
    </source>
</reference>
<comment type="caution">
    <text evidence="8">The sequence shown here is derived from an EMBL/GenBank/DDBJ whole genome shotgun (WGS) entry which is preliminary data.</text>
</comment>
<feature type="region of interest" description="Disordered" evidence="5">
    <location>
        <begin position="257"/>
        <end position="276"/>
    </location>
</feature>
<dbReference type="GO" id="GO:0006357">
    <property type="term" value="P:regulation of transcription by RNA polymerase II"/>
    <property type="evidence" value="ECO:0007669"/>
    <property type="project" value="TreeGrafter"/>
</dbReference>
<feature type="compositionally biased region" description="Low complexity" evidence="5">
    <location>
        <begin position="148"/>
        <end position="167"/>
    </location>
</feature>
<dbReference type="PROSITE" id="PS50097">
    <property type="entry name" value="BTB"/>
    <property type="match status" value="1"/>
</dbReference>
<evidence type="ECO:0000313" key="9">
    <source>
        <dbReference type="Proteomes" id="UP001075354"/>
    </source>
</evidence>
<dbReference type="GO" id="GO:0005634">
    <property type="term" value="C:nucleus"/>
    <property type="evidence" value="ECO:0007669"/>
    <property type="project" value="UniProtKB-SubCell"/>
</dbReference>
<feature type="domain" description="BEN" evidence="7">
    <location>
        <begin position="351"/>
        <end position="454"/>
    </location>
</feature>
<feature type="region of interest" description="Disordered" evidence="5">
    <location>
        <begin position="471"/>
        <end position="494"/>
    </location>
</feature>
<evidence type="ECO:0000313" key="8">
    <source>
        <dbReference type="EMBL" id="KAJ1531885.1"/>
    </source>
</evidence>
<dbReference type="InterPro" id="IPR051095">
    <property type="entry name" value="Dros_DevTransReg"/>
</dbReference>
<keyword evidence="3" id="KW-0832">Ubl conjugation</keyword>
<evidence type="ECO:0000256" key="5">
    <source>
        <dbReference type="SAM" id="MobiDB-lite"/>
    </source>
</evidence>
<dbReference type="InterPro" id="IPR018379">
    <property type="entry name" value="BEN_domain"/>
</dbReference>
<dbReference type="GO" id="GO:0003677">
    <property type="term" value="F:DNA binding"/>
    <property type="evidence" value="ECO:0007669"/>
    <property type="project" value="InterPro"/>
</dbReference>
<dbReference type="Gene3D" id="1.10.10.2590">
    <property type="entry name" value="BEN domain"/>
    <property type="match status" value="1"/>
</dbReference>
<feature type="domain" description="BTB" evidence="6">
    <location>
        <begin position="46"/>
        <end position="111"/>
    </location>
</feature>
<organism evidence="8 9">
    <name type="scientific">Megalurothrips usitatus</name>
    <name type="common">bean blossom thrips</name>
    <dbReference type="NCBI Taxonomy" id="439358"/>
    <lineage>
        <taxon>Eukaryota</taxon>
        <taxon>Metazoa</taxon>
        <taxon>Ecdysozoa</taxon>
        <taxon>Arthropoda</taxon>
        <taxon>Hexapoda</taxon>
        <taxon>Insecta</taxon>
        <taxon>Pterygota</taxon>
        <taxon>Neoptera</taxon>
        <taxon>Paraneoptera</taxon>
        <taxon>Thysanoptera</taxon>
        <taxon>Terebrantia</taxon>
        <taxon>Thripoidea</taxon>
        <taxon>Thripidae</taxon>
        <taxon>Megalurothrips</taxon>
    </lineage>
</organism>
<dbReference type="Proteomes" id="UP001075354">
    <property type="component" value="Chromosome 1"/>
</dbReference>
<dbReference type="Gene3D" id="3.30.710.10">
    <property type="entry name" value="Potassium Channel Kv1.1, Chain A"/>
    <property type="match status" value="1"/>
</dbReference>
<dbReference type="PANTHER" id="PTHR23110:SF99">
    <property type="entry name" value="BROAD-COMPLEX CORE PROTEIN ISOFORM 6"/>
    <property type="match status" value="1"/>
</dbReference>
<dbReference type="InterPro" id="IPR011333">
    <property type="entry name" value="SKP1/BTB/POZ_sf"/>
</dbReference>
<evidence type="ECO:0000259" key="6">
    <source>
        <dbReference type="PROSITE" id="PS50097"/>
    </source>
</evidence>
<dbReference type="Pfam" id="PF10523">
    <property type="entry name" value="BEN"/>
    <property type="match status" value="1"/>
</dbReference>
<dbReference type="InterPro" id="IPR000210">
    <property type="entry name" value="BTB/POZ_dom"/>
</dbReference>